<evidence type="ECO:0000256" key="2">
    <source>
        <dbReference type="SAM" id="Phobius"/>
    </source>
</evidence>
<feature type="transmembrane region" description="Helical" evidence="2">
    <location>
        <begin position="12"/>
        <end position="34"/>
    </location>
</feature>
<gene>
    <name evidence="3" type="ORF">B0537_05175</name>
</gene>
<keyword evidence="2" id="KW-1133">Transmembrane helix</keyword>
<dbReference type="Proteomes" id="UP000189464">
    <property type="component" value="Chromosome"/>
</dbReference>
<protein>
    <submittedName>
        <fullName evidence="3">Uncharacterized protein</fullName>
    </submittedName>
</protein>
<evidence type="ECO:0000313" key="3">
    <source>
        <dbReference type="EMBL" id="AQS58531.1"/>
    </source>
</evidence>
<dbReference type="STRING" id="1833852.B0537_05175"/>
<proteinExistence type="predicted"/>
<dbReference type="KEGG" id="dfg:B0537_05175"/>
<keyword evidence="1" id="KW-0175">Coiled coil</keyword>
<keyword evidence="4" id="KW-1185">Reference proteome</keyword>
<keyword evidence="2" id="KW-0472">Membrane</keyword>
<evidence type="ECO:0000256" key="1">
    <source>
        <dbReference type="SAM" id="Coils"/>
    </source>
</evidence>
<accession>A0A1S6IUT4</accession>
<dbReference type="AlphaFoldDB" id="A0A1S6IUT4"/>
<dbReference type="RefSeq" id="WP_077713484.1">
    <property type="nucleotide sequence ID" value="NZ_CP019698.1"/>
</dbReference>
<organism evidence="3 4">
    <name type="scientific">Desulforamulus ferrireducens</name>
    <dbReference type="NCBI Taxonomy" id="1833852"/>
    <lineage>
        <taxon>Bacteria</taxon>
        <taxon>Bacillati</taxon>
        <taxon>Bacillota</taxon>
        <taxon>Clostridia</taxon>
        <taxon>Eubacteriales</taxon>
        <taxon>Peptococcaceae</taxon>
        <taxon>Desulforamulus</taxon>
    </lineage>
</organism>
<name>A0A1S6IUT4_9FIRM</name>
<feature type="coiled-coil region" evidence="1">
    <location>
        <begin position="37"/>
        <end position="64"/>
    </location>
</feature>
<dbReference type="EMBL" id="CP019698">
    <property type="protein sequence ID" value="AQS58531.1"/>
    <property type="molecule type" value="Genomic_DNA"/>
</dbReference>
<sequence>MESAGFNSTILAQLLNIVVLLIFVVFVVLVFRALSAAPKLIKEVAELNRRLMDIEQILKSVEHKIDKKSS</sequence>
<evidence type="ECO:0000313" key="4">
    <source>
        <dbReference type="Proteomes" id="UP000189464"/>
    </source>
</evidence>
<reference evidence="3 4" key="1">
    <citation type="journal article" date="2016" name="Int. J. Syst. Evol. Microbiol.">
        <title>Desulfotomaculum ferrireducens sp. nov., a moderately thermophilic sulfate-reducing and dissimilatory Fe(III)-reducing bacterium isolated from compost.</title>
        <authorList>
            <person name="Yang G."/>
            <person name="Guo J."/>
            <person name="Zhuang L."/>
            <person name="Yuan Y."/>
            <person name="Zhou S."/>
        </authorList>
    </citation>
    <scope>NUCLEOTIDE SEQUENCE [LARGE SCALE GENOMIC DNA]</scope>
    <source>
        <strain evidence="3 4">GSS09</strain>
    </source>
</reference>
<keyword evidence="2" id="KW-0812">Transmembrane</keyword>